<keyword evidence="12" id="KW-0325">Glycoprotein</keyword>
<dbReference type="Gene3D" id="1.10.520.10">
    <property type="match status" value="1"/>
</dbReference>
<comment type="similarity">
    <text evidence="18">Belongs to the peroxidase family. Classical plant (class III) peroxidase subfamily.</text>
</comment>
<feature type="binding site" evidence="15">
    <location>
        <position position="191"/>
    </location>
    <ligand>
        <name>Ca(2+)</name>
        <dbReference type="ChEBI" id="CHEBI:29108"/>
        <label>2</label>
    </ligand>
</feature>
<accession>A0A803M0L1</accession>
<evidence type="ECO:0000256" key="1">
    <source>
        <dbReference type="ARBA" id="ARBA00000189"/>
    </source>
</evidence>
<feature type="active site" description="Proton acceptor" evidence="13">
    <location>
        <position position="65"/>
    </location>
</feature>
<evidence type="ECO:0000256" key="17">
    <source>
        <dbReference type="PIRSR" id="PIRSR600823-5"/>
    </source>
</evidence>
<evidence type="ECO:0000256" key="14">
    <source>
        <dbReference type="PIRSR" id="PIRSR600823-2"/>
    </source>
</evidence>
<evidence type="ECO:0000256" key="2">
    <source>
        <dbReference type="ARBA" id="ARBA00002322"/>
    </source>
</evidence>
<organism evidence="20 21">
    <name type="scientific">Chenopodium quinoa</name>
    <name type="common">Quinoa</name>
    <dbReference type="NCBI Taxonomy" id="63459"/>
    <lineage>
        <taxon>Eukaryota</taxon>
        <taxon>Viridiplantae</taxon>
        <taxon>Streptophyta</taxon>
        <taxon>Embryophyta</taxon>
        <taxon>Tracheophyta</taxon>
        <taxon>Spermatophyta</taxon>
        <taxon>Magnoliopsida</taxon>
        <taxon>eudicotyledons</taxon>
        <taxon>Gunneridae</taxon>
        <taxon>Pentapetalae</taxon>
        <taxon>Caryophyllales</taxon>
        <taxon>Chenopodiaceae</taxon>
        <taxon>Chenopodioideae</taxon>
        <taxon>Atripliceae</taxon>
        <taxon>Chenopodium</taxon>
    </lineage>
</organism>
<dbReference type="GO" id="GO:0005576">
    <property type="term" value="C:extracellular region"/>
    <property type="evidence" value="ECO:0007669"/>
    <property type="project" value="UniProtKB-SubCell"/>
</dbReference>
<dbReference type="GO" id="GO:0020037">
    <property type="term" value="F:heme binding"/>
    <property type="evidence" value="ECO:0007669"/>
    <property type="project" value="UniProtKB-UniRule"/>
</dbReference>
<dbReference type="PRINTS" id="PR00461">
    <property type="entry name" value="PLPEROXIDASE"/>
</dbReference>
<dbReference type="PROSITE" id="PS50873">
    <property type="entry name" value="PEROXIDASE_4"/>
    <property type="match status" value="1"/>
</dbReference>
<feature type="site" description="Transition state stabilizer" evidence="16">
    <location>
        <position position="61"/>
    </location>
</feature>
<feature type="binding site" evidence="15">
    <location>
        <position position="252"/>
    </location>
    <ligand>
        <name>Ca(2+)</name>
        <dbReference type="ChEBI" id="CHEBI:29108"/>
        <label>2</label>
    </ligand>
</feature>
<evidence type="ECO:0000256" key="10">
    <source>
        <dbReference type="ARBA" id="ARBA00023004"/>
    </source>
</evidence>
<protein>
    <recommendedName>
        <fullName evidence="4 18">Peroxidase</fullName>
        <ecNumber evidence="4 18">1.11.1.7</ecNumber>
    </recommendedName>
</protein>
<dbReference type="FunFam" id="1.10.420.10:FF:000006">
    <property type="entry name" value="Peroxidase"/>
    <property type="match status" value="1"/>
</dbReference>
<comment type="cofactor">
    <cofactor evidence="15 18">
        <name>Ca(2+)</name>
        <dbReference type="ChEBI" id="CHEBI:29108"/>
    </cofactor>
    <text evidence="15 18">Binds 2 calcium ions per subunit.</text>
</comment>
<dbReference type="Pfam" id="PF00141">
    <property type="entry name" value="peroxidase"/>
    <property type="match status" value="1"/>
</dbReference>
<dbReference type="KEGG" id="cqi:110729459"/>
<evidence type="ECO:0000256" key="7">
    <source>
        <dbReference type="ARBA" id="ARBA00022723"/>
    </source>
</evidence>
<evidence type="ECO:0000256" key="5">
    <source>
        <dbReference type="ARBA" id="ARBA00022559"/>
    </source>
</evidence>
<evidence type="ECO:0000256" key="18">
    <source>
        <dbReference type="RuleBase" id="RU362060"/>
    </source>
</evidence>
<dbReference type="SUPFAM" id="SSF48113">
    <property type="entry name" value="Heme-dependent peroxidases"/>
    <property type="match status" value="1"/>
</dbReference>
<dbReference type="PROSITE" id="PS00435">
    <property type="entry name" value="PEROXIDASE_1"/>
    <property type="match status" value="1"/>
</dbReference>
<keyword evidence="21" id="KW-1185">Reference proteome</keyword>
<dbReference type="EnsemblPlants" id="AUR62021262-RA">
    <property type="protein sequence ID" value="AUR62021262-RA:cds"/>
    <property type="gene ID" value="AUR62021262"/>
</dbReference>
<sequence>MLRLSHEFIFFVFAILVAQTKAKQLDSHYYEQTCPHVERIIRDVVHKATLSDTKVPPRILRMFFHDCFVRGCDASVLLDSTDDNLAEKDGPPNISLRAYYVIDKAKAKLEKACPQTVSCADIIAIAARDVVNLAGGPYWNVLKGRKDGKTSRANETLDLPTPSFNATKLIKLFSKKGLGIKDLVTLSGAHTLGFSHCSSFKSRIHRFDDNFDMDPSMDIMFANTLKQKCASKHNRDNNNSGYYLDSTSSVFDNEYYKRLVARKGVLATDQALYNDYRTKFLVESYARYEALFFVEFAASMVKLGNLGVNDHHHGEVREKCRFVN</sequence>
<dbReference type="InterPro" id="IPR019793">
    <property type="entry name" value="Peroxidases_heam-ligand_BS"/>
</dbReference>
<dbReference type="GO" id="GO:0042744">
    <property type="term" value="P:hydrogen peroxide catabolic process"/>
    <property type="evidence" value="ECO:0007669"/>
    <property type="project" value="UniProtKB-KW"/>
</dbReference>
<comment type="similarity">
    <text evidence="3">Belongs to the peroxidase family. Ascorbate peroxidase subfamily.</text>
</comment>
<evidence type="ECO:0000256" key="12">
    <source>
        <dbReference type="ARBA" id="ARBA00023180"/>
    </source>
</evidence>
<dbReference type="PANTHER" id="PTHR31517">
    <property type="match status" value="1"/>
</dbReference>
<comment type="cofactor">
    <cofactor evidence="15 18">
        <name>heme b</name>
        <dbReference type="ChEBI" id="CHEBI:60344"/>
    </cofactor>
    <text evidence="15 18">Binds 1 heme b (iron(II)-protoporphyrin IX) group per subunit.</text>
</comment>
<dbReference type="InterPro" id="IPR033905">
    <property type="entry name" value="Secretory_peroxidase"/>
</dbReference>
<keyword evidence="18" id="KW-0376">Hydrogen peroxide</keyword>
<feature type="binding site" evidence="15">
    <location>
        <position position="75"/>
    </location>
    <ligand>
        <name>Ca(2+)</name>
        <dbReference type="ChEBI" id="CHEBI:29108"/>
        <label>1</label>
    </ligand>
</feature>
<comment type="catalytic activity">
    <reaction evidence="1 18">
        <text>2 a phenolic donor + H2O2 = 2 a phenolic radical donor + 2 H2O</text>
        <dbReference type="Rhea" id="RHEA:56136"/>
        <dbReference type="ChEBI" id="CHEBI:15377"/>
        <dbReference type="ChEBI" id="CHEBI:16240"/>
        <dbReference type="ChEBI" id="CHEBI:139520"/>
        <dbReference type="ChEBI" id="CHEBI:139521"/>
        <dbReference type="EC" id="1.11.1.7"/>
    </reaction>
</comment>
<feature type="binding site" evidence="14">
    <location>
        <position position="160"/>
    </location>
    <ligand>
        <name>substrate</name>
    </ligand>
</feature>
<dbReference type="Gramene" id="AUR62021262-RA">
    <property type="protein sequence ID" value="AUR62021262-RA:cds"/>
    <property type="gene ID" value="AUR62021262"/>
</dbReference>
<evidence type="ECO:0000256" key="4">
    <source>
        <dbReference type="ARBA" id="ARBA00012313"/>
    </source>
</evidence>
<feature type="binding site" evidence="15">
    <location>
        <position position="87"/>
    </location>
    <ligand>
        <name>Ca(2+)</name>
        <dbReference type="ChEBI" id="CHEBI:29108"/>
        <label>1</label>
    </ligand>
</feature>
<evidence type="ECO:0000256" key="8">
    <source>
        <dbReference type="ARBA" id="ARBA00022837"/>
    </source>
</evidence>
<keyword evidence="7 15" id="KW-0479">Metal-binding</keyword>
<keyword evidence="8 15" id="KW-0106">Calcium</keyword>
<gene>
    <name evidence="20" type="primary">LOC110729459</name>
</gene>
<feature type="binding site" evidence="15">
    <location>
        <position position="71"/>
    </location>
    <ligand>
        <name>Ca(2+)</name>
        <dbReference type="ChEBI" id="CHEBI:29108"/>
        <label>1</label>
    </ligand>
</feature>
<dbReference type="InterPro" id="IPR010255">
    <property type="entry name" value="Haem_peroxidase_sf"/>
</dbReference>
<feature type="signal peptide" evidence="18">
    <location>
        <begin position="1"/>
        <end position="22"/>
    </location>
</feature>
<evidence type="ECO:0000256" key="6">
    <source>
        <dbReference type="ARBA" id="ARBA00022617"/>
    </source>
</evidence>
<keyword evidence="18" id="KW-0732">Signal</keyword>
<feature type="binding site" evidence="15">
    <location>
        <position position="73"/>
    </location>
    <ligand>
        <name>Ca(2+)</name>
        <dbReference type="ChEBI" id="CHEBI:29108"/>
        <label>1</label>
    </ligand>
</feature>
<dbReference type="CDD" id="cd00693">
    <property type="entry name" value="secretory_peroxidase"/>
    <property type="match status" value="1"/>
</dbReference>
<dbReference type="GeneID" id="110729459"/>
<dbReference type="RefSeq" id="XP_021764884.1">
    <property type="nucleotide sequence ID" value="XM_021909192.1"/>
</dbReference>
<dbReference type="SMR" id="A0A803M0L1"/>
<evidence type="ECO:0000256" key="11">
    <source>
        <dbReference type="ARBA" id="ARBA00023157"/>
    </source>
</evidence>
<keyword evidence="9 18" id="KW-0560">Oxidoreductase</keyword>
<feature type="binding site" evidence="15">
    <location>
        <position position="245"/>
    </location>
    <ligand>
        <name>Ca(2+)</name>
        <dbReference type="ChEBI" id="CHEBI:29108"/>
        <label>2</label>
    </ligand>
</feature>
<dbReference type="AlphaFoldDB" id="A0A803M0L1"/>
<feature type="disulfide bond" evidence="17">
    <location>
        <begin position="197"/>
        <end position="229"/>
    </location>
</feature>
<keyword evidence="5 18" id="KW-0575">Peroxidase</keyword>
<feature type="disulfide bond" evidence="17">
    <location>
        <begin position="34"/>
        <end position="113"/>
    </location>
</feature>
<keyword evidence="6 18" id="KW-0349">Heme</keyword>
<reference evidence="20" key="2">
    <citation type="submission" date="2021-03" db="UniProtKB">
        <authorList>
            <consortium name="EnsemblPlants"/>
        </authorList>
    </citation>
    <scope>IDENTIFICATION</scope>
</reference>
<proteinExistence type="inferred from homology"/>
<evidence type="ECO:0000256" key="15">
    <source>
        <dbReference type="PIRSR" id="PIRSR600823-3"/>
    </source>
</evidence>
<evidence type="ECO:0000256" key="13">
    <source>
        <dbReference type="PIRSR" id="PIRSR600823-1"/>
    </source>
</evidence>
<reference evidence="20" key="1">
    <citation type="journal article" date="2017" name="Nature">
        <title>The genome of Chenopodium quinoa.</title>
        <authorList>
            <person name="Jarvis D.E."/>
            <person name="Ho Y.S."/>
            <person name="Lightfoot D.J."/>
            <person name="Schmoeckel S.M."/>
            <person name="Li B."/>
            <person name="Borm T.J.A."/>
            <person name="Ohyanagi H."/>
            <person name="Mineta K."/>
            <person name="Michell C.T."/>
            <person name="Saber N."/>
            <person name="Kharbatia N.M."/>
            <person name="Rupper R.R."/>
            <person name="Sharp A.R."/>
            <person name="Dally N."/>
            <person name="Boughton B.A."/>
            <person name="Woo Y.H."/>
            <person name="Gao G."/>
            <person name="Schijlen E.G.W.M."/>
            <person name="Guo X."/>
            <person name="Momin A.A."/>
            <person name="Negrao S."/>
            <person name="Al-Babili S."/>
            <person name="Gehring C."/>
            <person name="Roessner U."/>
            <person name="Jung C."/>
            <person name="Murphy K."/>
            <person name="Arold S.T."/>
            <person name="Gojobori T."/>
            <person name="van der Linden C.G."/>
            <person name="van Loo E.N."/>
            <person name="Jellen E.N."/>
            <person name="Maughan P.J."/>
            <person name="Tester M."/>
        </authorList>
    </citation>
    <scope>NUCLEOTIDE SEQUENCE [LARGE SCALE GENOMIC DNA]</scope>
    <source>
        <strain evidence="20">cv. PI 614886</strain>
    </source>
</reference>
<evidence type="ECO:0000256" key="16">
    <source>
        <dbReference type="PIRSR" id="PIRSR600823-4"/>
    </source>
</evidence>
<evidence type="ECO:0000313" key="20">
    <source>
        <dbReference type="EnsemblPlants" id="AUR62021262-RA:cds"/>
    </source>
</evidence>
<dbReference type="GO" id="GO:0006979">
    <property type="term" value="P:response to oxidative stress"/>
    <property type="evidence" value="ECO:0007669"/>
    <property type="project" value="UniProtKB-UniRule"/>
</dbReference>
<evidence type="ECO:0000259" key="19">
    <source>
        <dbReference type="PROSITE" id="PS50873"/>
    </source>
</evidence>
<dbReference type="PANTHER" id="PTHR31517:SF48">
    <property type="entry name" value="PEROXIDASE 16-RELATED"/>
    <property type="match status" value="1"/>
</dbReference>
<comment type="subcellular location">
    <subcellularLocation>
        <location evidence="18">Secreted</location>
    </subcellularLocation>
</comment>
<comment type="function">
    <text evidence="2">Removal of H(2)O(2), oxidation of toxic reductants, biosynthesis and degradation of lignin, suberization, auxin catabolism, response to environmental stresses such as wounding, pathogen attack and oxidative stress. These functions might be dependent on each isozyme/isoform in each plant tissue.</text>
</comment>
<feature type="chain" id="PRO_5031608759" description="Peroxidase" evidence="18">
    <location>
        <begin position="23"/>
        <end position="324"/>
    </location>
</feature>
<evidence type="ECO:0000256" key="3">
    <source>
        <dbReference type="ARBA" id="ARBA00006873"/>
    </source>
</evidence>
<feature type="domain" description="Plant heme peroxidase family profile" evidence="19">
    <location>
        <begin position="24"/>
        <end position="324"/>
    </location>
</feature>
<feature type="binding site" evidence="15">
    <location>
        <position position="66"/>
    </location>
    <ligand>
        <name>Ca(2+)</name>
        <dbReference type="ChEBI" id="CHEBI:29108"/>
        <label>1</label>
    </ligand>
</feature>
<feature type="binding site" description="axial binding residue" evidence="15">
    <location>
        <position position="190"/>
    </location>
    <ligand>
        <name>heme b</name>
        <dbReference type="ChEBI" id="CHEBI:60344"/>
    </ligand>
    <ligandPart>
        <name>Fe</name>
        <dbReference type="ChEBI" id="CHEBI:18248"/>
    </ligandPart>
</feature>
<dbReference type="FunFam" id="1.10.520.10:FF:000001">
    <property type="entry name" value="Peroxidase"/>
    <property type="match status" value="1"/>
</dbReference>
<dbReference type="GO" id="GO:0140825">
    <property type="term" value="F:lactoperoxidase activity"/>
    <property type="evidence" value="ECO:0007669"/>
    <property type="project" value="UniProtKB-EC"/>
</dbReference>
<evidence type="ECO:0000313" key="21">
    <source>
        <dbReference type="Proteomes" id="UP000596660"/>
    </source>
</evidence>
<evidence type="ECO:0000256" key="9">
    <source>
        <dbReference type="ARBA" id="ARBA00023002"/>
    </source>
</evidence>
<keyword evidence="10 15" id="KW-0408">Iron</keyword>
<feature type="disulfide bond" evidence="17">
    <location>
        <begin position="67"/>
        <end position="72"/>
    </location>
</feature>
<dbReference type="Proteomes" id="UP000596660">
    <property type="component" value="Unplaced"/>
</dbReference>
<feature type="binding site" evidence="15">
    <location>
        <position position="247"/>
    </location>
    <ligand>
        <name>Ca(2+)</name>
        <dbReference type="ChEBI" id="CHEBI:29108"/>
        <label>2</label>
    </ligand>
</feature>
<keyword evidence="11 17" id="KW-1015">Disulfide bond</keyword>
<dbReference type="OrthoDB" id="1631517at2759"/>
<feature type="binding site" evidence="15">
    <location>
        <position position="69"/>
    </location>
    <ligand>
        <name>Ca(2+)</name>
        <dbReference type="ChEBI" id="CHEBI:29108"/>
        <label>1</label>
    </ligand>
</feature>
<keyword evidence="18" id="KW-0964">Secreted</keyword>
<dbReference type="OMA" id="VEIMIVF"/>
<dbReference type="InterPro" id="IPR002016">
    <property type="entry name" value="Haem_peroxidase"/>
</dbReference>
<dbReference type="InterPro" id="IPR000823">
    <property type="entry name" value="Peroxidase_pln"/>
</dbReference>
<dbReference type="GO" id="GO:0046872">
    <property type="term" value="F:metal ion binding"/>
    <property type="evidence" value="ECO:0007669"/>
    <property type="project" value="UniProtKB-UniRule"/>
</dbReference>
<dbReference type="EC" id="1.11.1.7" evidence="4 18"/>
<dbReference type="PRINTS" id="PR00458">
    <property type="entry name" value="PEROXIDASE"/>
</dbReference>
<dbReference type="Gene3D" id="1.10.420.10">
    <property type="entry name" value="Peroxidase, domain 2"/>
    <property type="match status" value="1"/>
</dbReference>
<feature type="disulfide bond" evidence="17">
    <location>
        <begin position="119"/>
        <end position="320"/>
    </location>
</feature>
<name>A0A803M0L1_CHEQI</name>